<feature type="non-terminal residue" evidence="10">
    <location>
        <position position="221"/>
    </location>
</feature>
<dbReference type="GO" id="GO:0003899">
    <property type="term" value="F:DNA-directed RNA polymerase activity"/>
    <property type="evidence" value="ECO:0007669"/>
    <property type="project" value="UniProtKB-EC"/>
</dbReference>
<protein>
    <recommendedName>
        <fullName evidence="2 8">DNA-directed RNA polymerase</fullName>
        <ecNumber evidence="2 8">2.7.7.6</ecNumber>
    </recommendedName>
</protein>
<dbReference type="PANTHER" id="PTHR10102">
    <property type="entry name" value="DNA-DIRECTED RNA POLYMERASE, MITOCHONDRIAL"/>
    <property type="match status" value="1"/>
</dbReference>
<dbReference type="PROSITE" id="PS00900">
    <property type="entry name" value="RNA_POL_PHAGE_1"/>
    <property type="match status" value="1"/>
</dbReference>
<gene>
    <name evidence="10" type="ORF">BLA29_010280</name>
</gene>
<comment type="similarity">
    <text evidence="1 8">Belongs to the phage and mitochondrial RNA polymerase family.</text>
</comment>
<dbReference type="GO" id="GO:0034245">
    <property type="term" value="C:mitochondrial DNA-directed RNA polymerase complex"/>
    <property type="evidence" value="ECO:0007669"/>
    <property type="project" value="TreeGrafter"/>
</dbReference>
<dbReference type="Gene3D" id="1.10.287.280">
    <property type="match status" value="1"/>
</dbReference>
<dbReference type="Pfam" id="PF00940">
    <property type="entry name" value="RNA_pol"/>
    <property type="match status" value="1"/>
</dbReference>
<dbReference type="PANTHER" id="PTHR10102:SF0">
    <property type="entry name" value="DNA-DIRECTED RNA POLYMERASE, MITOCHONDRIAL"/>
    <property type="match status" value="1"/>
</dbReference>
<comment type="function">
    <text evidence="8">DNA-dependent RNA polymerase catalyzes the transcription of DNA into RNA using the four ribonucleoside triphosphates as substrates.</text>
</comment>
<dbReference type="GO" id="GO:0001018">
    <property type="term" value="F:mitochondrial promoter sequence-specific DNA binding"/>
    <property type="evidence" value="ECO:0007669"/>
    <property type="project" value="TreeGrafter"/>
</dbReference>
<dbReference type="InterPro" id="IPR002092">
    <property type="entry name" value="DNA-dir_Rpol_phage-type"/>
</dbReference>
<keyword evidence="11" id="KW-1185">Reference proteome</keyword>
<reference evidence="10 11" key="1">
    <citation type="submission" date="2017-03" db="EMBL/GenBank/DDBJ databases">
        <title>Genome Survey of Euroglyphus maynei.</title>
        <authorList>
            <person name="Arlian L.G."/>
            <person name="Morgan M.S."/>
            <person name="Rider S.D."/>
        </authorList>
    </citation>
    <scope>NUCLEOTIDE SEQUENCE [LARGE SCALE GENOMIC DNA]</scope>
    <source>
        <strain evidence="10">Arlian Lab</strain>
        <tissue evidence="10">Whole body</tissue>
    </source>
</reference>
<evidence type="ECO:0000256" key="2">
    <source>
        <dbReference type="ARBA" id="ARBA00012418"/>
    </source>
</evidence>
<evidence type="ECO:0000256" key="1">
    <source>
        <dbReference type="ARBA" id="ARBA00009493"/>
    </source>
</evidence>
<keyword evidence="6 8" id="KW-0804">Transcription</keyword>
<dbReference type="AlphaFoldDB" id="A0A1Y3BAI0"/>
<dbReference type="SUPFAM" id="SSF56672">
    <property type="entry name" value="DNA/RNA polymerases"/>
    <property type="match status" value="1"/>
</dbReference>
<dbReference type="InterPro" id="IPR043502">
    <property type="entry name" value="DNA/RNA_pol_sf"/>
</dbReference>
<evidence type="ECO:0000256" key="3">
    <source>
        <dbReference type="ARBA" id="ARBA00022478"/>
    </source>
</evidence>
<dbReference type="GO" id="GO:0006390">
    <property type="term" value="P:mitochondrial transcription"/>
    <property type="evidence" value="ECO:0007669"/>
    <property type="project" value="TreeGrafter"/>
</dbReference>
<comment type="catalytic activity">
    <reaction evidence="7 8">
        <text>RNA(n) + a ribonucleoside 5'-triphosphate = RNA(n+1) + diphosphate</text>
        <dbReference type="Rhea" id="RHEA:21248"/>
        <dbReference type="Rhea" id="RHEA-COMP:14527"/>
        <dbReference type="Rhea" id="RHEA-COMP:17342"/>
        <dbReference type="ChEBI" id="CHEBI:33019"/>
        <dbReference type="ChEBI" id="CHEBI:61557"/>
        <dbReference type="ChEBI" id="CHEBI:140395"/>
        <dbReference type="EC" id="2.7.7.6"/>
    </reaction>
</comment>
<dbReference type="EMBL" id="MUJZ01030551">
    <property type="protein sequence ID" value="OTF77862.1"/>
    <property type="molecule type" value="Genomic_DNA"/>
</dbReference>
<evidence type="ECO:0000256" key="5">
    <source>
        <dbReference type="ARBA" id="ARBA00022695"/>
    </source>
</evidence>
<evidence type="ECO:0000256" key="6">
    <source>
        <dbReference type="ARBA" id="ARBA00023163"/>
    </source>
</evidence>
<evidence type="ECO:0000256" key="7">
    <source>
        <dbReference type="ARBA" id="ARBA00048552"/>
    </source>
</evidence>
<evidence type="ECO:0000313" key="10">
    <source>
        <dbReference type="EMBL" id="OTF77862.1"/>
    </source>
</evidence>
<name>A0A1Y3BAI0_EURMA</name>
<evidence type="ECO:0000313" key="11">
    <source>
        <dbReference type="Proteomes" id="UP000194236"/>
    </source>
</evidence>
<dbReference type="OrthoDB" id="276422at2759"/>
<dbReference type="EC" id="2.7.7.6" evidence="2 8"/>
<proteinExistence type="inferred from homology"/>
<organism evidence="10 11">
    <name type="scientific">Euroglyphus maynei</name>
    <name type="common">Mayne's house dust mite</name>
    <dbReference type="NCBI Taxonomy" id="6958"/>
    <lineage>
        <taxon>Eukaryota</taxon>
        <taxon>Metazoa</taxon>
        <taxon>Ecdysozoa</taxon>
        <taxon>Arthropoda</taxon>
        <taxon>Chelicerata</taxon>
        <taxon>Arachnida</taxon>
        <taxon>Acari</taxon>
        <taxon>Acariformes</taxon>
        <taxon>Sarcoptiformes</taxon>
        <taxon>Astigmata</taxon>
        <taxon>Psoroptidia</taxon>
        <taxon>Analgoidea</taxon>
        <taxon>Pyroglyphidae</taxon>
        <taxon>Pyroglyphinae</taxon>
        <taxon>Euroglyphus</taxon>
    </lineage>
</organism>
<evidence type="ECO:0000256" key="4">
    <source>
        <dbReference type="ARBA" id="ARBA00022679"/>
    </source>
</evidence>
<keyword evidence="4 8" id="KW-0808">Transferase</keyword>
<dbReference type="Proteomes" id="UP000194236">
    <property type="component" value="Unassembled WGS sequence"/>
</dbReference>
<dbReference type="Gene3D" id="1.10.150.20">
    <property type="entry name" value="5' to 3' exonuclease, C-terminal subdomain"/>
    <property type="match status" value="1"/>
</dbReference>
<keyword evidence="3 8" id="KW-0240">DNA-directed RNA polymerase</keyword>
<accession>A0A1Y3BAI0</accession>
<dbReference type="InterPro" id="IPR046950">
    <property type="entry name" value="DNA-dir_Rpol_C_phage-type"/>
</dbReference>
<dbReference type="GO" id="GO:0071897">
    <property type="term" value="P:DNA biosynthetic process"/>
    <property type="evidence" value="ECO:0007669"/>
    <property type="project" value="UniProtKB-ARBA"/>
</dbReference>
<keyword evidence="5 8" id="KW-0548">Nucleotidyltransferase</keyword>
<feature type="domain" description="DNA-directed RNA polymerase C-terminal" evidence="9">
    <location>
        <begin position="1"/>
        <end position="216"/>
    </location>
</feature>
<sequence length="221" mass="25020">MDSADKPLTGKKWWMSSDEKWQTLACCIELTNALRSPDPFAYVSHMPIHQDGSCNGLQHYAALGRDILGAKSVNLSPSDYPQDVYSDVAALVEAEIEKDCTNGIEIAQIVKGFITRKIVKQTVMTYVYGVTKYGAKLQVLKRLKEDSNFPESHKVTASVYISEKILFSIRKMFTQTRIIQDWLTDCAQIISTDYNSTVEWITPLGFPVIQSYYKNPRVSNF</sequence>
<evidence type="ECO:0000256" key="8">
    <source>
        <dbReference type="RuleBase" id="RU003805"/>
    </source>
</evidence>
<evidence type="ECO:0000259" key="9">
    <source>
        <dbReference type="Pfam" id="PF00940"/>
    </source>
</evidence>
<dbReference type="PROSITE" id="PS00489">
    <property type="entry name" value="RNA_POL_PHAGE_2"/>
    <property type="match status" value="1"/>
</dbReference>
<comment type="caution">
    <text evidence="10">The sequence shown here is derived from an EMBL/GenBank/DDBJ whole genome shotgun (WGS) entry which is preliminary data.</text>
</comment>